<protein>
    <recommendedName>
        <fullName evidence="1">Condensation domain-containing protein</fullName>
    </recommendedName>
</protein>
<evidence type="ECO:0000313" key="3">
    <source>
        <dbReference type="Proteomes" id="UP000305222"/>
    </source>
</evidence>
<dbReference type="PANTHER" id="PTHR45398">
    <property type="match status" value="1"/>
</dbReference>
<dbReference type="NCBIfam" id="TIGR01720">
    <property type="entry name" value="NRPS-para261"/>
    <property type="match status" value="1"/>
</dbReference>
<feature type="non-terminal residue" evidence="2">
    <location>
        <position position="217"/>
    </location>
</feature>
<accession>A0A4U3AMR1</accession>
<dbReference type="Proteomes" id="UP000305222">
    <property type="component" value="Unassembled WGS sequence"/>
</dbReference>
<dbReference type="SUPFAM" id="SSF52777">
    <property type="entry name" value="CoA-dependent acyltransferases"/>
    <property type="match status" value="1"/>
</dbReference>
<dbReference type="AlphaFoldDB" id="A0A4U3AMR1"/>
<name>A0A4U3AMR1_9BACI</name>
<feature type="non-terminal residue" evidence="2">
    <location>
        <position position="1"/>
    </location>
</feature>
<dbReference type="PANTHER" id="PTHR45398:SF1">
    <property type="entry name" value="ENZYME, PUTATIVE (JCVI)-RELATED"/>
    <property type="match status" value="1"/>
</dbReference>
<dbReference type="GO" id="GO:0003824">
    <property type="term" value="F:catalytic activity"/>
    <property type="evidence" value="ECO:0007669"/>
    <property type="project" value="InterPro"/>
</dbReference>
<gene>
    <name evidence="2" type="ORF">FC699_26820</name>
</gene>
<dbReference type="Pfam" id="PF00668">
    <property type="entry name" value="Condensation"/>
    <property type="match status" value="1"/>
</dbReference>
<dbReference type="Gene3D" id="3.30.559.30">
    <property type="entry name" value="Nonribosomal peptide synthetase, condensation domain"/>
    <property type="match status" value="1"/>
</dbReference>
<dbReference type="InterPro" id="IPR010060">
    <property type="entry name" value="NRPS_synth"/>
</dbReference>
<evidence type="ECO:0000313" key="2">
    <source>
        <dbReference type="EMBL" id="TKI89072.1"/>
    </source>
</evidence>
<comment type="caution">
    <text evidence="2">The sequence shown here is derived from an EMBL/GenBank/DDBJ whole genome shotgun (WGS) entry which is preliminary data.</text>
</comment>
<organism evidence="2 3">
    <name type="scientific">Bacillus wiedmannii</name>
    <dbReference type="NCBI Taxonomy" id="1890302"/>
    <lineage>
        <taxon>Bacteria</taxon>
        <taxon>Bacillati</taxon>
        <taxon>Bacillota</taxon>
        <taxon>Bacilli</taxon>
        <taxon>Bacillales</taxon>
        <taxon>Bacillaceae</taxon>
        <taxon>Bacillus</taxon>
        <taxon>Bacillus cereus group</taxon>
    </lineage>
</organism>
<feature type="domain" description="Condensation" evidence="1">
    <location>
        <begin position="6"/>
        <end position="215"/>
    </location>
</feature>
<sequence length="217" mass="24182">VSAVTEEITVVLNENETRMLLQETLSTHRVQINEVLLAALVQATAACTGQPILSVDLEGHGREEIIEDVDLSRTVGWFTSIYPVHLNITSAHTPIAALKAVKEQIRKIPNKGVDYGVLRYMNATMCEQLSSQYTPSISFNYLGQFDQMFSSDAMFIPENKFKRLDHAAGSKRSHVIDVIGVVTDGKLQFTWVYNVGQFAKSTIQSIAQNMLYQLSTL</sequence>
<dbReference type="EMBL" id="SZON01001979">
    <property type="protein sequence ID" value="TKI89072.1"/>
    <property type="molecule type" value="Genomic_DNA"/>
</dbReference>
<evidence type="ECO:0000259" key="1">
    <source>
        <dbReference type="Pfam" id="PF00668"/>
    </source>
</evidence>
<proteinExistence type="predicted"/>
<reference evidence="2 3" key="1">
    <citation type="journal article" date="2019" name="Environ. Microbiol.">
        <title>An active ?-lactamase is a part of an orchestrated cell wall stress resistance network of Bacillus subtilis and related rhizosphere species.</title>
        <authorList>
            <person name="Bucher T."/>
            <person name="Keren-Paz A."/>
            <person name="Hausser J."/>
            <person name="Olender T."/>
            <person name="Cytryn E."/>
            <person name="Kolodkin-Gal I."/>
        </authorList>
    </citation>
    <scope>NUCLEOTIDE SEQUENCE [LARGE SCALE GENOMIC DNA]</scope>
    <source>
        <strain evidence="2 3">I5</strain>
    </source>
</reference>
<dbReference type="InterPro" id="IPR001242">
    <property type="entry name" value="Condensation_dom"/>
</dbReference>